<dbReference type="Pfam" id="PF12937">
    <property type="entry name" value="F-box-like"/>
    <property type="match status" value="1"/>
</dbReference>
<feature type="compositionally biased region" description="Basic and acidic residues" evidence="2">
    <location>
        <begin position="184"/>
        <end position="193"/>
    </location>
</feature>
<feature type="region of interest" description="Disordered" evidence="2">
    <location>
        <begin position="449"/>
        <end position="480"/>
    </location>
</feature>
<dbReference type="GO" id="GO:0005737">
    <property type="term" value="C:cytoplasm"/>
    <property type="evidence" value="ECO:0007669"/>
    <property type="project" value="TreeGrafter"/>
</dbReference>
<evidence type="ECO:0000259" key="3">
    <source>
        <dbReference type="PROSITE" id="PS50181"/>
    </source>
</evidence>
<proteinExistence type="predicted"/>
<evidence type="ECO:0000313" key="4">
    <source>
        <dbReference type="EMBL" id="KPA40144.1"/>
    </source>
</evidence>
<gene>
    <name evidence="4" type="ORF">FLAG1_07001</name>
</gene>
<feature type="region of interest" description="Disordered" evidence="2">
    <location>
        <begin position="21"/>
        <end position="133"/>
    </location>
</feature>
<protein>
    <submittedName>
        <fullName evidence="4">F-box protein</fullName>
    </submittedName>
</protein>
<sequence>MSSSTNELNSELESFRRKWLSDLKTRNDHPEPTGTSATGGSAAGGSGSSSSRRPHHGPPISSLPHKPAPAPADDGEGEDENEDGYVQSPSFDREEPTQLPQEAHHDRKGKKLVSALDHFEEAMHKEDQGNMGDSLKLYRKAYRLDNGVDRRYREKHFPQKSAPRPVSPTATKAPAPVSAPEAPQPHKPEETVESKPLPIGELIASFSGLKIEPAPPPVEGMPEQPCPLGDLPDEILIHILRDIAIADVGDFARLSRVCKRLAYLVASEQRIWRRVALGSEVGFSSQLYRFEKGVEWDELPEDEQEGPEIQDGFVVSPSELAQRRQEANIAFTESLTPSVYPTWKNLFRSRPRIRFNGCYISTVNYVRTGQASTNQPTWGSPIHIVTYYRYLRFFRDGTLISLLTTNEPADVVHHLTRDELTAHRGAAQPHLPSSVMALALRGRWRLSSAADRDDPGDIDLPAPNAAGSHDRGQDRDPEGDVFVETEGVVSKYMYRMDLSLRSAGKGARNNKLMWRGFYSYNKLTDDWAEFRLKNDKPYFFSRVKSYGFGE</sequence>
<feature type="domain" description="F-box" evidence="3">
    <location>
        <begin position="225"/>
        <end position="275"/>
    </location>
</feature>
<dbReference type="GO" id="GO:0019005">
    <property type="term" value="C:SCF ubiquitin ligase complex"/>
    <property type="evidence" value="ECO:0007669"/>
    <property type="project" value="TreeGrafter"/>
</dbReference>
<keyword evidence="5" id="KW-1185">Reference proteome</keyword>
<evidence type="ECO:0000256" key="1">
    <source>
        <dbReference type="ARBA" id="ARBA00022786"/>
    </source>
</evidence>
<feature type="compositionally biased region" description="Acidic residues" evidence="2">
    <location>
        <begin position="73"/>
        <end position="83"/>
    </location>
</feature>
<dbReference type="OrthoDB" id="2117972at2759"/>
<dbReference type="InterPro" id="IPR036047">
    <property type="entry name" value="F-box-like_dom_sf"/>
</dbReference>
<feature type="region of interest" description="Disordered" evidence="2">
    <location>
        <begin position="156"/>
        <end position="193"/>
    </location>
</feature>
<dbReference type="Pfam" id="PF19270">
    <property type="entry name" value="FBO_C"/>
    <property type="match status" value="1"/>
</dbReference>
<dbReference type="EMBL" id="JXCE01000151">
    <property type="protein sequence ID" value="KPA40144.1"/>
    <property type="molecule type" value="Genomic_DNA"/>
</dbReference>
<organism evidence="4 5">
    <name type="scientific">Fusarium langsethiae</name>
    <dbReference type="NCBI Taxonomy" id="179993"/>
    <lineage>
        <taxon>Eukaryota</taxon>
        <taxon>Fungi</taxon>
        <taxon>Dikarya</taxon>
        <taxon>Ascomycota</taxon>
        <taxon>Pezizomycotina</taxon>
        <taxon>Sordariomycetes</taxon>
        <taxon>Hypocreomycetidae</taxon>
        <taxon>Hypocreales</taxon>
        <taxon>Nectriaceae</taxon>
        <taxon>Fusarium</taxon>
    </lineage>
</organism>
<evidence type="ECO:0000256" key="2">
    <source>
        <dbReference type="SAM" id="MobiDB-lite"/>
    </source>
</evidence>
<keyword evidence="1" id="KW-0833">Ubl conjugation pathway</keyword>
<dbReference type="InterPro" id="IPR045464">
    <property type="entry name" value="Hrt3/FBXO9_C"/>
</dbReference>
<dbReference type="PANTHER" id="PTHR12874:SF9">
    <property type="entry name" value="F-BOX ONLY PROTEIN 48"/>
    <property type="match status" value="1"/>
</dbReference>
<dbReference type="InterPro" id="IPR001810">
    <property type="entry name" value="F-box_dom"/>
</dbReference>
<dbReference type="GO" id="GO:0031146">
    <property type="term" value="P:SCF-dependent proteasomal ubiquitin-dependent protein catabolic process"/>
    <property type="evidence" value="ECO:0007669"/>
    <property type="project" value="TreeGrafter"/>
</dbReference>
<comment type="caution">
    <text evidence="4">The sequence shown here is derived from an EMBL/GenBank/DDBJ whole genome shotgun (WGS) entry which is preliminary data.</text>
</comment>
<dbReference type="Proteomes" id="UP000037904">
    <property type="component" value="Unassembled WGS sequence"/>
</dbReference>
<feature type="compositionally biased region" description="Basic and acidic residues" evidence="2">
    <location>
        <begin position="21"/>
        <end position="31"/>
    </location>
</feature>
<dbReference type="Gene3D" id="1.20.1280.50">
    <property type="match status" value="1"/>
</dbReference>
<feature type="compositionally biased region" description="Basic and acidic residues" evidence="2">
    <location>
        <begin position="117"/>
        <end position="128"/>
    </location>
</feature>
<name>A0A0N0DDT6_FUSLA</name>
<dbReference type="PANTHER" id="PTHR12874">
    <property type="entry name" value="F-BOX ONLY PROTEIN 48-RELATED"/>
    <property type="match status" value="1"/>
</dbReference>
<reference evidence="4 5" key="1">
    <citation type="submission" date="2015-04" db="EMBL/GenBank/DDBJ databases">
        <title>The draft genome sequence of Fusarium langsethiae, a T-2/HT-2 mycotoxin producer.</title>
        <authorList>
            <person name="Lysoe E."/>
            <person name="Divon H.H."/>
            <person name="Terzi V."/>
            <person name="Orru L."/>
            <person name="Lamontanara A."/>
            <person name="Kolseth A.-K."/>
            <person name="Frandsen R.J."/>
            <person name="Nielsen K."/>
            <person name="Thrane U."/>
        </authorList>
    </citation>
    <scope>NUCLEOTIDE SEQUENCE [LARGE SCALE GENOMIC DNA]</scope>
    <source>
        <strain evidence="4 5">Fl201059</strain>
    </source>
</reference>
<dbReference type="PROSITE" id="PS50181">
    <property type="entry name" value="FBOX"/>
    <property type="match status" value="1"/>
</dbReference>
<feature type="compositionally biased region" description="Basic and acidic residues" evidence="2">
    <location>
        <begin position="468"/>
        <end position="478"/>
    </location>
</feature>
<dbReference type="SUPFAM" id="SSF81383">
    <property type="entry name" value="F-box domain"/>
    <property type="match status" value="1"/>
</dbReference>
<evidence type="ECO:0000313" key="5">
    <source>
        <dbReference type="Proteomes" id="UP000037904"/>
    </source>
</evidence>
<dbReference type="AlphaFoldDB" id="A0A0N0DDT6"/>
<accession>A0A0N0DDT6</accession>